<evidence type="ECO:0000313" key="2">
    <source>
        <dbReference type="Proteomes" id="UP000238916"/>
    </source>
</evidence>
<accession>A0A2U3KH47</accession>
<dbReference type="Proteomes" id="UP000238916">
    <property type="component" value="Unassembled WGS sequence"/>
</dbReference>
<dbReference type="AlphaFoldDB" id="A0A2U3KH47"/>
<dbReference type="EMBL" id="OMOF01000113">
    <property type="protein sequence ID" value="SPF38992.1"/>
    <property type="molecule type" value="Genomic_DNA"/>
</dbReference>
<gene>
    <name evidence="1" type="ORF">SBF1_200016</name>
</gene>
<evidence type="ECO:0000313" key="1">
    <source>
        <dbReference type="EMBL" id="SPF38992.1"/>
    </source>
</evidence>
<reference evidence="2" key="1">
    <citation type="submission" date="2018-02" db="EMBL/GenBank/DDBJ databases">
        <authorList>
            <person name="Hausmann B."/>
        </authorList>
    </citation>
    <scope>NUCLEOTIDE SEQUENCE [LARGE SCALE GENOMIC DNA]</scope>
    <source>
        <strain evidence="2">Peat soil MAG SbF1</strain>
    </source>
</reference>
<sequence>MIAKHNEMVKECPYTQSIGTFFDLLPTLLSIYKFAPPRTSLNYP</sequence>
<protein>
    <submittedName>
        <fullName evidence="1">Uncharacterized protein</fullName>
    </submittedName>
</protein>
<name>A0A2U3KH47_9FIRM</name>
<proteinExistence type="predicted"/>
<organism evidence="1 2">
    <name type="scientific">Candidatus Desulfosporosinus infrequens</name>
    <dbReference type="NCBI Taxonomy" id="2043169"/>
    <lineage>
        <taxon>Bacteria</taxon>
        <taxon>Bacillati</taxon>
        <taxon>Bacillota</taxon>
        <taxon>Clostridia</taxon>
        <taxon>Eubacteriales</taxon>
        <taxon>Desulfitobacteriaceae</taxon>
        <taxon>Desulfosporosinus</taxon>
    </lineage>
</organism>